<dbReference type="CDD" id="cd01002">
    <property type="entry name" value="PBP2_Ehub_like"/>
    <property type="match status" value="1"/>
</dbReference>
<dbReference type="Gene3D" id="3.40.190.10">
    <property type="entry name" value="Periplasmic binding protein-like II"/>
    <property type="match status" value="2"/>
</dbReference>
<comment type="caution">
    <text evidence="5">The sequence shown here is derived from an EMBL/GenBank/DDBJ whole genome shotgun (WGS) entry which is preliminary data.</text>
</comment>
<dbReference type="PANTHER" id="PTHR35936">
    <property type="entry name" value="MEMBRANE-BOUND LYTIC MUREIN TRANSGLYCOSYLASE F"/>
    <property type="match status" value="1"/>
</dbReference>
<evidence type="ECO:0000313" key="6">
    <source>
        <dbReference type="Proteomes" id="UP000602050"/>
    </source>
</evidence>
<dbReference type="Pfam" id="PF00497">
    <property type="entry name" value="SBP_bac_3"/>
    <property type="match status" value="1"/>
</dbReference>
<evidence type="ECO:0000256" key="1">
    <source>
        <dbReference type="ARBA" id="ARBA00022729"/>
    </source>
</evidence>
<reference evidence="5" key="1">
    <citation type="journal article" date="2014" name="Int. J. Syst. Evol. Microbiol.">
        <title>Complete genome sequence of Corynebacterium casei LMG S-19264T (=DSM 44701T), isolated from a smear-ripened cheese.</title>
        <authorList>
            <consortium name="US DOE Joint Genome Institute (JGI-PGF)"/>
            <person name="Walter F."/>
            <person name="Albersmeier A."/>
            <person name="Kalinowski J."/>
            <person name="Ruckert C."/>
        </authorList>
    </citation>
    <scope>NUCLEOTIDE SEQUENCE</scope>
    <source>
        <strain evidence="5">CGMCC 1.12360</strain>
    </source>
</reference>
<keyword evidence="2" id="KW-0564">Palmitate</keyword>
<gene>
    <name evidence="5" type="ORF">GCM10010978_09620</name>
</gene>
<feature type="domain" description="Solute-binding protein family 3/N-terminal" evidence="4">
    <location>
        <begin position="57"/>
        <end position="288"/>
    </location>
</feature>
<evidence type="ECO:0000256" key="2">
    <source>
        <dbReference type="ARBA" id="ARBA00023139"/>
    </source>
</evidence>
<dbReference type="RefSeq" id="WP_229733551.1">
    <property type="nucleotide sequence ID" value="NZ_BMEV01000012.1"/>
</dbReference>
<keyword evidence="1" id="KW-0732">Signal</keyword>
<sequence>MKNKEVFIILKKFFPTLAIGLAIFLAACGSENGSESADSGGSDGDGGKLEELREKGTVTVGFANEKPYAYEEEGELKGAAVDIAKAVFAELGIDNMDAKLADFSQLIPGLQAGQFDVVTAGMAILPERCENALFSEPEMKYGEGLIVPKGNPLGLQSYKDIAANPDVTVVVMEGTTEIGFLKEEGVSENQIVTAPDIPATFSAVQSGRADATTGTEMTVKMALESLDSDDLEFVESFEQPDVDGVPSYGAAAFSLENADLRDAYNEVLEKLKEDGTVAELLEKNYFSAEMNMVQPGEVTTEAICNGEI</sequence>
<evidence type="ECO:0000313" key="5">
    <source>
        <dbReference type="EMBL" id="GGH72577.1"/>
    </source>
</evidence>
<dbReference type="PROSITE" id="PS51257">
    <property type="entry name" value="PROKAR_LIPOPROTEIN"/>
    <property type="match status" value="1"/>
</dbReference>
<dbReference type="GO" id="GO:0033294">
    <property type="term" value="F:ectoine binding"/>
    <property type="evidence" value="ECO:0007669"/>
    <property type="project" value="InterPro"/>
</dbReference>
<dbReference type="EMBL" id="BMEV01000012">
    <property type="protein sequence ID" value="GGH72577.1"/>
    <property type="molecule type" value="Genomic_DNA"/>
</dbReference>
<proteinExistence type="predicted"/>
<dbReference type="InterPro" id="IPR001638">
    <property type="entry name" value="Solute-binding_3/MltF_N"/>
</dbReference>
<organism evidence="5 6">
    <name type="scientific">Compostibacillus humi</name>
    <dbReference type="NCBI Taxonomy" id="1245525"/>
    <lineage>
        <taxon>Bacteria</taxon>
        <taxon>Bacillati</taxon>
        <taxon>Bacillota</taxon>
        <taxon>Bacilli</taxon>
        <taxon>Bacillales</taxon>
        <taxon>Bacillaceae</taxon>
        <taxon>Compostibacillus</taxon>
    </lineage>
</organism>
<keyword evidence="6" id="KW-1185">Reference proteome</keyword>
<accession>A0A8J2ZQS4</accession>
<evidence type="ECO:0000256" key="3">
    <source>
        <dbReference type="ARBA" id="ARBA00023288"/>
    </source>
</evidence>
<dbReference type="InterPro" id="IPR014337">
    <property type="entry name" value="Ectoine_EhuB"/>
</dbReference>
<dbReference type="SMART" id="SM00062">
    <property type="entry name" value="PBPb"/>
    <property type="match status" value="1"/>
</dbReference>
<dbReference type="GO" id="GO:0051470">
    <property type="term" value="P:ectoine transmembrane transport"/>
    <property type="evidence" value="ECO:0007669"/>
    <property type="project" value="InterPro"/>
</dbReference>
<protein>
    <submittedName>
        <fullName evidence="5">Ectoine/hydroxyectoine ABC transporter substrate-binding protein EhuB</fullName>
    </submittedName>
</protein>
<reference evidence="5" key="2">
    <citation type="submission" date="2020-09" db="EMBL/GenBank/DDBJ databases">
        <authorList>
            <person name="Sun Q."/>
            <person name="Zhou Y."/>
        </authorList>
    </citation>
    <scope>NUCLEOTIDE SEQUENCE</scope>
    <source>
        <strain evidence="5">CGMCC 1.12360</strain>
    </source>
</reference>
<dbReference type="SUPFAM" id="SSF53850">
    <property type="entry name" value="Periplasmic binding protein-like II"/>
    <property type="match status" value="1"/>
</dbReference>
<dbReference type="Proteomes" id="UP000602050">
    <property type="component" value="Unassembled WGS sequence"/>
</dbReference>
<dbReference type="AlphaFoldDB" id="A0A8J2ZQS4"/>
<keyword evidence="3" id="KW-0449">Lipoprotein</keyword>
<dbReference type="NCBIfam" id="TIGR02995">
    <property type="entry name" value="ectoine_ehuB"/>
    <property type="match status" value="1"/>
</dbReference>
<evidence type="ECO:0000259" key="4">
    <source>
        <dbReference type="SMART" id="SM00062"/>
    </source>
</evidence>
<name>A0A8J2ZQS4_9BACI</name>
<dbReference type="PANTHER" id="PTHR35936:SF17">
    <property type="entry name" value="ARGININE-BINDING EXTRACELLULAR PROTEIN ARTP"/>
    <property type="match status" value="1"/>
</dbReference>